<geneLocation type="plasmid" evidence="3 4">
    <name>pACIX903</name>
</geneLocation>
<dbReference type="HOGENOM" id="CLU_020336_16_2_0"/>
<dbReference type="RefSeq" id="WP_013572998.1">
    <property type="nucleotide sequence ID" value="NC_015058.1"/>
</dbReference>
<dbReference type="AlphaFoldDB" id="E8X745"/>
<feature type="domain" description="AB hydrolase-1" evidence="2">
    <location>
        <begin position="25"/>
        <end position="282"/>
    </location>
</feature>
<protein>
    <submittedName>
        <fullName evidence="3">Alpha/beta hydrolase fold protein</fullName>
    </submittedName>
</protein>
<dbReference type="KEGG" id="acm:AciX9_4325"/>
<dbReference type="PANTHER" id="PTHR43329">
    <property type="entry name" value="EPOXIDE HYDROLASE"/>
    <property type="match status" value="1"/>
</dbReference>
<dbReference type="InterPro" id="IPR000073">
    <property type="entry name" value="AB_hydrolase_1"/>
</dbReference>
<dbReference type="Gene3D" id="3.40.50.1820">
    <property type="entry name" value="alpha/beta hydrolase"/>
    <property type="match status" value="1"/>
</dbReference>
<sequence length="300" mass="34082">MSVSKIKTKVLRQAYEQTGPTKGEPLILVHGWPDSPRTWDKVLPLLHQAGYQTIVPYLRGYGPCSFRDPLLGRKPRRTGQPVAFAQDIIHLADHLDIKRFHFIGHDWGARTGYALAALFSKRLRSLTAVSVPFEPGKASPPKFPQAEAFWYQWLLCTNPGEKKFREDPTAFGQAQWDAWSPAGWYKHSDLAAAAKSWEGKDFEDVVLHGYRSRWGHAEQDPQYADLQSRFDSTKTLNTPTLLLHGREDHCELVDTTDGAERYFTSPYHRVLLDGVGHFPQRESPELSAAIILKHIRQNSV</sequence>
<evidence type="ECO:0000313" key="4">
    <source>
        <dbReference type="Proteomes" id="UP000000343"/>
    </source>
</evidence>
<name>E8X745_GRATM</name>
<dbReference type="OrthoDB" id="9773293at2"/>
<gene>
    <name evidence="3" type="ordered locus">AciX9_4325</name>
</gene>
<evidence type="ECO:0000256" key="1">
    <source>
        <dbReference type="ARBA" id="ARBA00022801"/>
    </source>
</evidence>
<dbReference type="Proteomes" id="UP000000343">
    <property type="component" value="Plasmid pACIX903"/>
</dbReference>
<dbReference type="SUPFAM" id="SSF53474">
    <property type="entry name" value="alpha/beta-Hydrolases"/>
    <property type="match status" value="1"/>
</dbReference>
<organism evidence="4">
    <name type="scientific">Granulicella tundricola (strain ATCC BAA-1859 / DSM 23138 / MP5ACTX9)</name>
    <dbReference type="NCBI Taxonomy" id="1198114"/>
    <lineage>
        <taxon>Bacteria</taxon>
        <taxon>Pseudomonadati</taxon>
        <taxon>Acidobacteriota</taxon>
        <taxon>Terriglobia</taxon>
        <taxon>Terriglobales</taxon>
        <taxon>Acidobacteriaceae</taxon>
        <taxon>Granulicella</taxon>
    </lineage>
</organism>
<proteinExistence type="predicted"/>
<dbReference type="InterPro" id="IPR029058">
    <property type="entry name" value="AB_hydrolase_fold"/>
</dbReference>
<evidence type="ECO:0000259" key="2">
    <source>
        <dbReference type="Pfam" id="PF00561"/>
    </source>
</evidence>
<keyword evidence="3" id="KW-0614">Plasmid</keyword>
<keyword evidence="4" id="KW-1185">Reference proteome</keyword>
<accession>E8X745</accession>
<dbReference type="PRINTS" id="PR00412">
    <property type="entry name" value="EPOXHYDRLASE"/>
</dbReference>
<dbReference type="Pfam" id="PF00561">
    <property type="entry name" value="Abhydrolase_1"/>
    <property type="match status" value="1"/>
</dbReference>
<dbReference type="EMBL" id="CP002483">
    <property type="protein sequence ID" value="ADW71279.1"/>
    <property type="molecule type" value="Genomic_DNA"/>
</dbReference>
<keyword evidence="1 3" id="KW-0378">Hydrolase</keyword>
<reference evidence="4" key="1">
    <citation type="submission" date="2011-01" db="EMBL/GenBank/DDBJ databases">
        <title>Complete sequence of plasmid3 of Acidobacterium sp. MP5ACTX9.</title>
        <authorList>
            <consortium name="US DOE Joint Genome Institute"/>
            <person name="Lucas S."/>
            <person name="Copeland A."/>
            <person name="Lapidus A."/>
            <person name="Cheng J.-F."/>
            <person name="Goodwin L."/>
            <person name="Pitluck S."/>
            <person name="Teshima H."/>
            <person name="Detter J.C."/>
            <person name="Han C."/>
            <person name="Tapia R."/>
            <person name="Land M."/>
            <person name="Hauser L."/>
            <person name="Kyrpides N."/>
            <person name="Ivanova N."/>
            <person name="Ovchinnikova G."/>
            <person name="Pagani I."/>
            <person name="Rawat S.R."/>
            <person name="Mannisto M."/>
            <person name="Haggblom M.M."/>
            <person name="Woyke T."/>
        </authorList>
    </citation>
    <scope>NUCLEOTIDE SEQUENCE [LARGE SCALE GENOMIC DNA]</scope>
    <source>
        <strain evidence="4">MP5ACTX9</strain>
        <plasmid evidence="4">Plasmid pACIX903</plasmid>
    </source>
</reference>
<dbReference type="InterPro" id="IPR000639">
    <property type="entry name" value="Epox_hydrolase-like"/>
</dbReference>
<dbReference type="GO" id="GO:0016787">
    <property type="term" value="F:hydrolase activity"/>
    <property type="evidence" value="ECO:0007669"/>
    <property type="project" value="UniProtKB-KW"/>
</dbReference>
<evidence type="ECO:0000313" key="3">
    <source>
        <dbReference type="EMBL" id="ADW71279.1"/>
    </source>
</evidence>